<dbReference type="Proteomes" id="UP000326702">
    <property type="component" value="Chromosome"/>
</dbReference>
<sequence length="179" mass="19337">MSVRFAHDLPLPADEAFALVADPRTHGTWVPLTRFEPGAKGEGTTGAGPRDDDWRPAAGATFTVVSGPGARQGGLGFVDRMRITTWAPPRPSTGPDDANRPGLAEFRKLGPVLLGTAGFRVEPVSASSSRVVWWEDVHVTDVLPRRVTAPVADVVLRLMIRGGWRRLDRVASREGLSPR</sequence>
<dbReference type="CDD" id="cd07812">
    <property type="entry name" value="SRPBCC"/>
    <property type="match status" value="1"/>
</dbReference>
<dbReference type="KEGG" id="lxl:KDY119_02896"/>
<keyword evidence="3" id="KW-1185">Reference proteome</keyword>
<evidence type="ECO:0008006" key="4">
    <source>
        <dbReference type="Google" id="ProtNLM"/>
    </source>
</evidence>
<dbReference type="Gene3D" id="3.30.530.20">
    <property type="match status" value="1"/>
</dbReference>
<dbReference type="AlphaFoldDB" id="A0A5P9QDN5"/>
<protein>
    <recommendedName>
        <fullName evidence="4">Polyketide cyclase</fullName>
    </recommendedName>
</protein>
<reference evidence="2 3" key="1">
    <citation type="submission" date="2019-10" db="EMBL/GenBank/DDBJ databases">
        <title>Genome sequence of Luteimicrobium xylanilyticum HY-24.</title>
        <authorList>
            <person name="Kim D.Y."/>
            <person name="Park H.-Y."/>
        </authorList>
    </citation>
    <scope>NUCLEOTIDE SEQUENCE [LARGE SCALE GENOMIC DNA]</scope>
    <source>
        <strain evidence="2 3">HY-24</strain>
    </source>
</reference>
<dbReference type="RefSeq" id="WP_036947221.1">
    <property type="nucleotide sequence ID" value="NZ_BAABIH010000008.1"/>
</dbReference>
<accession>A0A5P9QDN5</accession>
<evidence type="ECO:0000313" key="3">
    <source>
        <dbReference type="Proteomes" id="UP000326702"/>
    </source>
</evidence>
<feature type="region of interest" description="Disordered" evidence="1">
    <location>
        <begin position="30"/>
        <end position="55"/>
    </location>
</feature>
<evidence type="ECO:0000313" key="2">
    <source>
        <dbReference type="EMBL" id="QFU99366.1"/>
    </source>
</evidence>
<gene>
    <name evidence="2" type="ORF">KDY119_02896</name>
</gene>
<proteinExistence type="predicted"/>
<dbReference type="EMBL" id="CP045529">
    <property type="protein sequence ID" value="QFU99366.1"/>
    <property type="molecule type" value="Genomic_DNA"/>
</dbReference>
<dbReference type="InterPro" id="IPR023393">
    <property type="entry name" value="START-like_dom_sf"/>
</dbReference>
<name>A0A5P9QDN5_9MICO</name>
<evidence type="ECO:0000256" key="1">
    <source>
        <dbReference type="SAM" id="MobiDB-lite"/>
    </source>
</evidence>
<organism evidence="2 3">
    <name type="scientific">Luteimicrobium xylanilyticum</name>
    <dbReference type="NCBI Taxonomy" id="1133546"/>
    <lineage>
        <taxon>Bacteria</taxon>
        <taxon>Bacillati</taxon>
        <taxon>Actinomycetota</taxon>
        <taxon>Actinomycetes</taxon>
        <taxon>Micrococcales</taxon>
        <taxon>Luteimicrobium</taxon>
    </lineage>
</organism>
<dbReference type="SUPFAM" id="SSF55961">
    <property type="entry name" value="Bet v1-like"/>
    <property type="match status" value="1"/>
</dbReference>
<dbReference type="OrthoDB" id="4823586at2"/>